<accession>A0ABS9EUV8</accession>
<evidence type="ECO:0000313" key="1">
    <source>
        <dbReference type="EMBL" id="MCF4143585.1"/>
    </source>
</evidence>
<evidence type="ECO:0008006" key="3">
    <source>
        <dbReference type="Google" id="ProtNLM"/>
    </source>
</evidence>
<dbReference type="RefSeq" id="WP_236100366.1">
    <property type="nucleotide sequence ID" value="NZ_JAKGUD010000019.1"/>
</dbReference>
<sequence length="208" mass="23732">MSISWEDMATPWVEDVIKEMPDIRRRALKSLGWWMQKEIREGIKSGAPGGRRYAPLAGLSRRKVSGRSAMKKGSAKGQILGKLGKAVGYQYKDEDGSVSVGWLSRSAVYWGSIHEKGKKIPVTDKMRRFWWSGARYGKSRKRGVKKTGAFLRRSTTEINIPARPTIDPMRQALAPRIPGYFVKKIDGYMDDKMKSPPKRKHKVYGSWW</sequence>
<gene>
    <name evidence="1" type="ORF">L2W38_12280</name>
</gene>
<comment type="caution">
    <text evidence="1">The sequence shown here is derived from an EMBL/GenBank/DDBJ whole genome shotgun (WGS) entry which is preliminary data.</text>
</comment>
<proteinExistence type="predicted"/>
<organism evidence="1 2">
    <name type="scientific">Dethiosulfovibrio marinus</name>
    <dbReference type="NCBI Taxonomy" id="133532"/>
    <lineage>
        <taxon>Bacteria</taxon>
        <taxon>Thermotogati</taxon>
        <taxon>Synergistota</taxon>
        <taxon>Synergistia</taxon>
        <taxon>Synergistales</taxon>
        <taxon>Dethiosulfovibrionaceae</taxon>
        <taxon>Dethiosulfovibrio</taxon>
    </lineage>
</organism>
<dbReference type="Proteomes" id="UP001200430">
    <property type="component" value="Unassembled WGS sequence"/>
</dbReference>
<protein>
    <recommendedName>
        <fullName evidence="3">HK97 gp10 family phage protein</fullName>
    </recommendedName>
</protein>
<reference evidence="1 2" key="1">
    <citation type="submission" date="2022-01" db="EMBL/GenBank/DDBJ databases">
        <title>Dethiosulfovibrio faecalis sp. nov., a novel proteolytic, non-sulfur-reducing bacterium isolated from a marine aquaculture solid waste bioreactor.</title>
        <authorList>
            <person name="Grabowski S."/>
            <person name="Apolinario E."/>
            <person name="Schneider N."/>
            <person name="Marshall C.W."/>
            <person name="Sowers K.R."/>
        </authorList>
    </citation>
    <scope>NUCLEOTIDE SEQUENCE [LARGE SCALE GENOMIC DNA]</scope>
    <source>
        <strain evidence="1 2">DSM 12537</strain>
    </source>
</reference>
<evidence type="ECO:0000313" key="2">
    <source>
        <dbReference type="Proteomes" id="UP001200430"/>
    </source>
</evidence>
<dbReference type="EMBL" id="JAKGUD010000019">
    <property type="protein sequence ID" value="MCF4143585.1"/>
    <property type="molecule type" value="Genomic_DNA"/>
</dbReference>
<keyword evidence="2" id="KW-1185">Reference proteome</keyword>
<name>A0ABS9EUV8_9BACT</name>